<dbReference type="PRINTS" id="PR00130">
    <property type="entry name" value="DNASEI"/>
</dbReference>
<dbReference type="PANTHER" id="PTHR11371">
    <property type="entry name" value="DEOXYRIBONUCLEASE"/>
    <property type="match status" value="1"/>
</dbReference>
<dbReference type="GO" id="GO:0004530">
    <property type="term" value="F:deoxyribonuclease I activity"/>
    <property type="evidence" value="ECO:0007669"/>
    <property type="project" value="TreeGrafter"/>
</dbReference>
<evidence type="ECO:0000256" key="2">
    <source>
        <dbReference type="ARBA" id="ARBA00022801"/>
    </source>
</evidence>
<dbReference type="Proteomes" id="UP000492820">
    <property type="component" value="Unassembled WGS sequence"/>
</dbReference>
<sequence>MNTKKTEFERPPDCFSLSGVRMGFLAVHISPSSVAKELDALYYVTKECENFANTPNLVLLGDMNADCSYLTKQARDKLLLRTDKQYEWRITDTMDTTVAPKPCAYDRLVAVL</sequence>
<name>A0A068X4J7_ECHGR</name>
<dbReference type="AlphaFoldDB" id="A0A068X4J7"/>
<dbReference type="SUPFAM" id="SSF56219">
    <property type="entry name" value="DNase I-like"/>
    <property type="match status" value="1"/>
</dbReference>
<evidence type="ECO:0000313" key="5">
    <source>
        <dbReference type="WBParaSite" id="EgrG_002005100"/>
    </source>
</evidence>
<dbReference type="GO" id="GO:0006308">
    <property type="term" value="P:DNA catabolic process"/>
    <property type="evidence" value="ECO:0007669"/>
    <property type="project" value="InterPro"/>
</dbReference>
<keyword evidence="2" id="KW-0378">Hydrolase</keyword>
<gene>
    <name evidence="5" type="primary">EGR_06251</name>
    <name evidence="3" type="ORF">EgrG_002005100</name>
</gene>
<dbReference type="SMART" id="SM00476">
    <property type="entry name" value="DNaseIc"/>
    <property type="match status" value="1"/>
</dbReference>
<dbReference type="EMBL" id="LK028645">
    <property type="protein sequence ID" value="CDS24924.1"/>
    <property type="molecule type" value="Genomic_DNA"/>
</dbReference>
<evidence type="ECO:0000313" key="3">
    <source>
        <dbReference type="EMBL" id="CDS24924.1"/>
    </source>
</evidence>
<dbReference type="PANTHER" id="PTHR11371:SF31">
    <property type="entry name" value="EXTRACELLULAR NUCLEASE"/>
    <property type="match status" value="1"/>
</dbReference>
<dbReference type="Gene3D" id="3.60.10.10">
    <property type="entry name" value="Endonuclease/exonuclease/phosphatase"/>
    <property type="match status" value="1"/>
</dbReference>
<dbReference type="InterPro" id="IPR036691">
    <property type="entry name" value="Endo/exonu/phosph_ase_sf"/>
</dbReference>
<proteinExistence type="predicted"/>
<dbReference type="OrthoDB" id="10061407at2759"/>
<organism evidence="3">
    <name type="scientific">Echinococcus granulosus</name>
    <name type="common">Hydatid tapeworm</name>
    <dbReference type="NCBI Taxonomy" id="6210"/>
    <lineage>
        <taxon>Eukaryota</taxon>
        <taxon>Metazoa</taxon>
        <taxon>Spiralia</taxon>
        <taxon>Lophotrochozoa</taxon>
        <taxon>Platyhelminthes</taxon>
        <taxon>Cestoda</taxon>
        <taxon>Eucestoda</taxon>
        <taxon>Cyclophyllidea</taxon>
        <taxon>Taeniidae</taxon>
        <taxon>Echinococcus</taxon>
        <taxon>Echinococcus granulosus group</taxon>
    </lineage>
</organism>
<reference evidence="5" key="3">
    <citation type="submission" date="2020-10" db="UniProtKB">
        <authorList>
            <consortium name="WormBaseParasite"/>
        </authorList>
    </citation>
    <scope>IDENTIFICATION</scope>
</reference>
<reference evidence="3 4" key="1">
    <citation type="journal article" date="2013" name="Nature">
        <title>The genomes of four tapeworm species reveal adaptations to parasitism.</title>
        <authorList>
            <person name="Tsai I.J."/>
            <person name="Zarowiecki M."/>
            <person name="Holroyd N."/>
            <person name="Garciarrubio A."/>
            <person name="Sanchez-Flores A."/>
            <person name="Brooks K.L."/>
            <person name="Tracey A."/>
            <person name="Bobes R.J."/>
            <person name="Fragoso G."/>
            <person name="Sciutto E."/>
            <person name="Aslett M."/>
            <person name="Beasley H."/>
            <person name="Bennett H.M."/>
            <person name="Cai J."/>
            <person name="Camicia F."/>
            <person name="Clark R."/>
            <person name="Cucher M."/>
            <person name="De Silva N."/>
            <person name="Day T.A."/>
            <person name="Deplazes P."/>
            <person name="Estrada K."/>
            <person name="Fernandez C."/>
            <person name="Holland P.W."/>
            <person name="Hou J."/>
            <person name="Hu S."/>
            <person name="Huckvale T."/>
            <person name="Hung S.S."/>
            <person name="Kamenetzky L."/>
            <person name="Keane J.A."/>
            <person name="Kiss F."/>
            <person name="Koziol U."/>
            <person name="Lambert O."/>
            <person name="Liu K."/>
            <person name="Luo X."/>
            <person name="Luo Y."/>
            <person name="Macchiaroli N."/>
            <person name="Nichol S."/>
            <person name="Paps J."/>
            <person name="Parkinson J."/>
            <person name="Pouchkina-Stantcheva N."/>
            <person name="Riddiford N."/>
            <person name="Rosenzvit M."/>
            <person name="Salinas G."/>
            <person name="Wasmuth J.D."/>
            <person name="Zamanian M."/>
            <person name="Zheng Y."/>
            <person name="Cai X."/>
            <person name="Soberon X."/>
            <person name="Olson P.D."/>
            <person name="Laclette J.P."/>
            <person name="Brehm K."/>
            <person name="Berriman M."/>
            <person name="Garciarrubio A."/>
            <person name="Bobes R.J."/>
            <person name="Fragoso G."/>
            <person name="Sanchez-Flores A."/>
            <person name="Estrada K."/>
            <person name="Cevallos M.A."/>
            <person name="Morett E."/>
            <person name="Gonzalez V."/>
            <person name="Portillo T."/>
            <person name="Ochoa-Leyva A."/>
            <person name="Jose M.V."/>
            <person name="Sciutto E."/>
            <person name="Landa A."/>
            <person name="Jimenez L."/>
            <person name="Valdes V."/>
            <person name="Carrero J.C."/>
            <person name="Larralde C."/>
            <person name="Morales-Montor J."/>
            <person name="Limon-Lason J."/>
            <person name="Soberon X."/>
            <person name="Laclette J.P."/>
        </authorList>
    </citation>
    <scope>NUCLEOTIDE SEQUENCE [LARGE SCALE GENOMIC DNA]</scope>
</reference>
<evidence type="ECO:0000313" key="4">
    <source>
        <dbReference type="Proteomes" id="UP000492820"/>
    </source>
</evidence>
<dbReference type="GO" id="GO:0005634">
    <property type="term" value="C:nucleus"/>
    <property type="evidence" value="ECO:0007669"/>
    <property type="project" value="TreeGrafter"/>
</dbReference>
<dbReference type="InterPro" id="IPR016202">
    <property type="entry name" value="DNase_I"/>
</dbReference>
<protein>
    <submittedName>
        <fullName evidence="3 5">Deoxyribonuclease 1</fullName>
    </submittedName>
</protein>
<accession>A0A068X4J7</accession>
<dbReference type="GO" id="GO:0003677">
    <property type="term" value="F:DNA binding"/>
    <property type="evidence" value="ECO:0007669"/>
    <property type="project" value="TreeGrafter"/>
</dbReference>
<dbReference type="WBParaSite" id="EgrG_002005100">
    <property type="protein sequence ID" value="EgrG_002005100"/>
    <property type="gene ID" value="EgrG_002005100"/>
</dbReference>
<evidence type="ECO:0000256" key="1">
    <source>
        <dbReference type="ARBA" id="ARBA00022722"/>
    </source>
</evidence>
<reference evidence="3" key="2">
    <citation type="submission" date="2014-06" db="EMBL/GenBank/DDBJ databases">
        <authorList>
            <person name="Aslett M."/>
        </authorList>
    </citation>
    <scope>NUCLEOTIDE SEQUENCE</scope>
</reference>
<keyword evidence="1" id="KW-0540">Nuclease</keyword>